<name>A0A915IFL5_ROMCU</name>
<dbReference type="WBParaSite" id="nRc.2.0.1.t12598-RA">
    <property type="protein sequence ID" value="nRc.2.0.1.t12598-RA"/>
    <property type="gene ID" value="nRc.2.0.1.g12598"/>
</dbReference>
<proteinExistence type="predicted"/>
<reference evidence="2" key="1">
    <citation type="submission" date="2022-11" db="UniProtKB">
        <authorList>
            <consortium name="WormBaseParasite"/>
        </authorList>
    </citation>
    <scope>IDENTIFICATION</scope>
</reference>
<protein>
    <submittedName>
        <fullName evidence="2">Uncharacterized protein</fullName>
    </submittedName>
</protein>
<dbReference type="AlphaFoldDB" id="A0A915IFL5"/>
<dbReference type="Proteomes" id="UP000887565">
    <property type="component" value="Unplaced"/>
</dbReference>
<keyword evidence="1" id="KW-1185">Reference proteome</keyword>
<sequence length="62" mass="7482">MEKYARDQAITNTKFFCRLVKHVSTFEEHAKNTKCNHIVKFLKEYMQIRFVNIRALFPDDLC</sequence>
<evidence type="ECO:0000313" key="1">
    <source>
        <dbReference type="Proteomes" id="UP000887565"/>
    </source>
</evidence>
<organism evidence="1 2">
    <name type="scientific">Romanomermis culicivorax</name>
    <name type="common">Nematode worm</name>
    <dbReference type="NCBI Taxonomy" id="13658"/>
    <lineage>
        <taxon>Eukaryota</taxon>
        <taxon>Metazoa</taxon>
        <taxon>Ecdysozoa</taxon>
        <taxon>Nematoda</taxon>
        <taxon>Enoplea</taxon>
        <taxon>Dorylaimia</taxon>
        <taxon>Mermithida</taxon>
        <taxon>Mermithoidea</taxon>
        <taxon>Mermithidae</taxon>
        <taxon>Romanomermis</taxon>
    </lineage>
</organism>
<evidence type="ECO:0000313" key="2">
    <source>
        <dbReference type="WBParaSite" id="nRc.2.0.1.t12598-RA"/>
    </source>
</evidence>
<accession>A0A915IFL5</accession>